<keyword evidence="4 5" id="KW-0413">Isomerase</keyword>
<dbReference type="InterPro" id="IPR046357">
    <property type="entry name" value="PPIase_dom_sf"/>
</dbReference>
<evidence type="ECO:0000259" key="7">
    <source>
        <dbReference type="PROSITE" id="PS50059"/>
    </source>
</evidence>
<sequence>MNTPIITPNEQTRITHGSQVALHFEVFLDNGTVIDSTFNRPDPVMLTIGDDSLLPGFEAVLMNLTAGDIRTAHLPPEQAFGEWNAHNVQTFSKSQFALIDGGADGGRPEVGMMMEFEDKGKNTLPGVISQITDDTVEVDFNHPLAGQSVNFKVHIFRVTPKGEVGVALQ</sequence>
<dbReference type="GO" id="GO:0003755">
    <property type="term" value="F:peptidyl-prolyl cis-trans isomerase activity"/>
    <property type="evidence" value="ECO:0007669"/>
    <property type="project" value="UniProtKB-UniRule"/>
</dbReference>
<name>A0A1T0CE67_9GAMM</name>
<proteinExistence type="inferred from homology"/>
<feature type="domain" description="PPIase FKBP-type" evidence="7">
    <location>
        <begin position="17"/>
        <end position="82"/>
    </location>
</feature>
<keyword evidence="9" id="KW-1185">Reference proteome</keyword>
<dbReference type="Proteomes" id="UP000191094">
    <property type="component" value="Unassembled WGS sequence"/>
</dbReference>
<dbReference type="STRING" id="90241.B0682_05670"/>
<evidence type="ECO:0000256" key="5">
    <source>
        <dbReference type="PROSITE-ProRule" id="PRU00277"/>
    </source>
</evidence>
<comment type="caution">
    <text evidence="8">The sequence shown here is derived from an EMBL/GenBank/DDBJ whole genome shotgun (WGS) entry which is preliminary data.</text>
</comment>
<evidence type="ECO:0000313" key="8">
    <source>
        <dbReference type="EMBL" id="OOS20634.1"/>
    </source>
</evidence>
<comment type="catalytic activity">
    <reaction evidence="1 5 6">
        <text>[protein]-peptidylproline (omega=180) = [protein]-peptidylproline (omega=0)</text>
        <dbReference type="Rhea" id="RHEA:16237"/>
        <dbReference type="Rhea" id="RHEA-COMP:10747"/>
        <dbReference type="Rhea" id="RHEA-COMP:10748"/>
        <dbReference type="ChEBI" id="CHEBI:83833"/>
        <dbReference type="ChEBI" id="CHEBI:83834"/>
        <dbReference type="EC" id="5.2.1.8"/>
    </reaction>
</comment>
<dbReference type="EMBL" id="MUYT01000007">
    <property type="protein sequence ID" value="OOS20634.1"/>
    <property type="molecule type" value="Genomic_DNA"/>
</dbReference>
<evidence type="ECO:0000256" key="1">
    <source>
        <dbReference type="ARBA" id="ARBA00000971"/>
    </source>
</evidence>
<protein>
    <recommendedName>
        <fullName evidence="6">Peptidyl-prolyl cis-trans isomerase</fullName>
        <ecNumber evidence="6">5.2.1.8</ecNumber>
    </recommendedName>
</protein>
<evidence type="ECO:0000256" key="3">
    <source>
        <dbReference type="ARBA" id="ARBA00023110"/>
    </source>
</evidence>
<gene>
    <name evidence="8" type="ORF">B0682_05670</name>
</gene>
<organism evidence="8 9">
    <name type="scientific">Lwoffella lincolnii</name>
    <dbReference type="NCBI Taxonomy" id="90241"/>
    <lineage>
        <taxon>Bacteria</taxon>
        <taxon>Pseudomonadati</taxon>
        <taxon>Pseudomonadota</taxon>
        <taxon>Gammaproteobacteria</taxon>
        <taxon>Moraxellales</taxon>
        <taxon>Moraxellaceae</taxon>
        <taxon>Lwoffella</taxon>
    </lineage>
</organism>
<dbReference type="AlphaFoldDB" id="A0A1T0CE67"/>
<keyword evidence="3 5" id="KW-0697">Rotamase</keyword>
<dbReference type="EC" id="5.2.1.8" evidence="6"/>
<reference evidence="8 9" key="1">
    <citation type="submission" date="2017-02" db="EMBL/GenBank/DDBJ databases">
        <title>Draft genome sequence of Moraxella lincolnii CCUG 9405T type strain.</title>
        <authorList>
            <person name="Salva-Serra F."/>
            <person name="Engstrom-Jakobsson H."/>
            <person name="Thorell K."/>
            <person name="Jaen-Luchoro D."/>
            <person name="Gonzales-Siles L."/>
            <person name="Karlsson R."/>
            <person name="Yazdan S."/>
            <person name="Boulund F."/>
            <person name="Johnning A."/>
            <person name="Engstrand L."/>
            <person name="Kristiansson E."/>
            <person name="Moore E."/>
        </authorList>
    </citation>
    <scope>NUCLEOTIDE SEQUENCE [LARGE SCALE GENOMIC DNA]</scope>
    <source>
        <strain evidence="8 9">CCUG 9405</strain>
    </source>
</reference>
<dbReference type="PANTHER" id="PTHR47861:SF4">
    <property type="entry name" value="FKBP-TYPE 16 KDA PEPTIDYL-PROLYL CIS-TRANS ISOMERASE"/>
    <property type="match status" value="1"/>
</dbReference>
<dbReference type="PROSITE" id="PS50059">
    <property type="entry name" value="FKBP_PPIASE"/>
    <property type="match status" value="1"/>
</dbReference>
<dbReference type="InterPro" id="IPR001179">
    <property type="entry name" value="PPIase_FKBP_dom"/>
</dbReference>
<evidence type="ECO:0000256" key="2">
    <source>
        <dbReference type="ARBA" id="ARBA00006577"/>
    </source>
</evidence>
<evidence type="ECO:0000256" key="6">
    <source>
        <dbReference type="RuleBase" id="RU003915"/>
    </source>
</evidence>
<dbReference type="SUPFAM" id="SSF54534">
    <property type="entry name" value="FKBP-like"/>
    <property type="match status" value="1"/>
</dbReference>
<dbReference type="Pfam" id="PF00254">
    <property type="entry name" value="FKBP_C"/>
    <property type="match status" value="1"/>
</dbReference>
<dbReference type="PANTHER" id="PTHR47861">
    <property type="entry name" value="FKBP-TYPE PEPTIDYL-PROLYL CIS-TRANS ISOMERASE SLYD"/>
    <property type="match status" value="1"/>
</dbReference>
<evidence type="ECO:0000256" key="4">
    <source>
        <dbReference type="ARBA" id="ARBA00023235"/>
    </source>
</evidence>
<dbReference type="Gene3D" id="3.10.50.40">
    <property type="match status" value="1"/>
</dbReference>
<dbReference type="RefSeq" id="WP_078307301.1">
    <property type="nucleotide sequence ID" value="NZ_CP147511.1"/>
</dbReference>
<dbReference type="InterPro" id="IPR048261">
    <property type="entry name" value="SlpA/SlyD-like_ins_sf"/>
</dbReference>
<evidence type="ECO:0000313" key="9">
    <source>
        <dbReference type="Proteomes" id="UP000191094"/>
    </source>
</evidence>
<dbReference type="Gene3D" id="2.40.10.330">
    <property type="match status" value="1"/>
</dbReference>
<dbReference type="OrthoDB" id="9808891at2"/>
<comment type="similarity">
    <text evidence="2 6">Belongs to the FKBP-type PPIase family.</text>
</comment>
<accession>A0A1T0CE67</accession>